<dbReference type="AlphaFoldDB" id="U4KLZ5"/>
<feature type="transmembrane region" description="Helical" evidence="10">
    <location>
        <begin position="252"/>
        <end position="274"/>
    </location>
</feature>
<dbReference type="SUPFAM" id="SSF90123">
    <property type="entry name" value="ABC transporter transmembrane region"/>
    <property type="match status" value="1"/>
</dbReference>
<evidence type="ECO:0000256" key="5">
    <source>
        <dbReference type="ARBA" id="ARBA00022692"/>
    </source>
</evidence>
<dbReference type="EMBL" id="FO681347">
    <property type="protein sequence ID" value="CCV65002.1"/>
    <property type="molecule type" value="Genomic_DNA"/>
</dbReference>
<dbReference type="FunFam" id="3.40.50.300:FF:000299">
    <property type="entry name" value="ABC transporter ATP-binding protein/permease"/>
    <property type="match status" value="1"/>
</dbReference>
<sequence length="585" mass="66272">MNSKLREEFKMKNLKYVKKHICFFILIIMLTIISSFLLTYPIQVLRELIDGVTSTENFVLENFILYASVYVLCVLFSAISNSLRIYLSSKLKFRIASDIRGEYYDIMLKLKLSFYDNADNGELLGIVMQDSEIIAQGIVSPFSNVSKVIFSLGFGIYFMSQINVLLTLILMPIAILFSIVTSVSSWKLKFYAKENRKRNQVLWNFLSRTLKGIRDIKSFNNEKNYHYSFNNESQNMKDNDIKTERYKFRVELINAIFVFFLICASLIIGGYLVIIGNISLGSMVAFLTHNSMLVAPMSGVVLVFQEVLRSKASLERSRIITEADTDEAYSFNSTIDKDCSHKILRVENLSFSYDSSRTVLSQISFEIEQGTVTAFVGASGSGKSSMIKALSTLYSDKIYNGTITLFDNVIEEKNALFARTILSFAFQDTFLFNGTILDNILFSNPFATKEEIKKALNTACIYEMVSLLPEGLETMIGENGALLSGGERQRIGIARSLLKASEILLFDEATSSLDNKTEKKVMHNLLENYKNKTIILIAHRLSTIIESDCIYVFEKGQIVEKGNHQQLMSEKGKYFGLYTASNKKA</sequence>
<evidence type="ECO:0000259" key="12">
    <source>
        <dbReference type="PROSITE" id="PS50929"/>
    </source>
</evidence>
<dbReference type="PROSITE" id="PS00211">
    <property type="entry name" value="ABC_TRANSPORTER_1"/>
    <property type="match status" value="1"/>
</dbReference>
<dbReference type="PROSITE" id="PS50893">
    <property type="entry name" value="ABC_TRANSPORTER_2"/>
    <property type="match status" value="1"/>
</dbReference>
<dbReference type="CDD" id="cd07346">
    <property type="entry name" value="ABC_6TM_exporters"/>
    <property type="match status" value="1"/>
</dbReference>
<dbReference type="Gene3D" id="1.20.1560.10">
    <property type="entry name" value="ABC transporter type 1, transmembrane domain"/>
    <property type="match status" value="1"/>
</dbReference>
<evidence type="ECO:0000256" key="7">
    <source>
        <dbReference type="ARBA" id="ARBA00022840"/>
    </source>
</evidence>
<comment type="subcellular location">
    <subcellularLocation>
        <location evidence="1">Cell membrane</location>
        <topology evidence="1">Multi-pass membrane protein</topology>
    </subcellularLocation>
</comment>
<dbReference type="PANTHER" id="PTHR43394:SF1">
    <property type="entry name" value="ATP-BINDING CASSETTE SUB-FAMILY B MEMBER 10, MITOCHONDRIAL"/>
    <property type="match status" value="1"/>
</dbReference>
<evidence type="ECO:0000256" key="8">
    <source>
        <dbReference type="ARBA" id="ARBA00022989"/>
    </source>
</evidence>
<dbReference type="InterPro" id="IPR017871">
    <property type="entry name" value="ABC_transporter-like_CS"/>
</dbReference>
<evidence type="ECO:0000313" key="14">
    <source>
        <dbReference type="Proteomes" id="UP000032740"/>
    </source>
</evidence>
<dbReference type="InterPro" id="IPR003439">
    <property type="entry name" value="ABC_transporter-like_ATP-bd"/>
</dbReference>
<feature type="domain" description="ABC transporter" evidence="11">
    <location>
        <begin position="344"/>
        <end position="580"/>
    </location>
</feature>
<reference evidence="13 14" key="1">
    <citation type="journal article" date="2013" name="J. Mol. Microbiol. Biotechnol.">
        <title>Analysis of the Complete Genomes of Acholeplasma brassicae , A. palmae and A. laidlawii and Their Comparison to the Obligate Parasites from ' Candidatus Phytoplasma'.</title>
        <authorList>
            <person name="Kube M."/>
            <person name="Siewert C."/>
            <person name="Migdoll A.M."/>
            <person name="Duduk B."/>
            <person name="Holz S."/>
            <person name="Rabus R."/>
            <person name="Seemuller E."/>
            <person name="Mitrovic J."/>
            <person name="Muller I."/>
            <person name="Buttner C."/>
            <person name="Reinhardt R."/>
        </authorList>
    </citation>
    <scope>NUCLEOTIDE SEQUENCE [LARGE SCALE GENOMIC DNA]</scope>
    <source>
        <strain evidence="13 14">J233</strain>
    </source>
</reference>
<dbReference type="PROSITE" id="PS50929">
    <property type="entry name" value="ABC_TM1F"/>
    <property type="match status" value="1"/>
</dbReference>
<feature type="transmembrane region" description="Helical" evidence="10">
    <location>
        <begin position="138"/>
        <end position="158"/>
    </location>
</feature>
<proteinExistence type="inferred from homology"/>
<feature type="domain" description="ABC transmembrane type-1" evidence="12">
    <location>
        <begin position="25"/>
        <end position="309"/>
    </location>
</feature>
<evidence type="ECO:0000256" key="2">
    <source>
        <dbReference type="ARBA" id="ARBA00005417"/>
    </source>
</evidence>
<dbReference type="InterPro" id="IPR027417">
    <property type="entry name" value="P-loop_NTPase"/>
</dbReference>
<keyword evidence="8 10" id="KW-1133">Transmembrane helix</keyword>
<dbReference type="SMART" id="SM00382">
    <property type="entry name" value="AAA"/>
    <property type="match status" value="1"/>
</dbReference>
<evidence type="ECO:0000256" key="6">
    <source>
        <dbReference type="ARBA" id="ARBA00022741"/>
    </source>
</evidence>
<dbReference type="GO" id="GO:0016887">
    <property type="term" value="F:ATP hydrolysis activity"/>
    <property type="evidence" value="ECO:0007669"/>
    <property type="project" value="InterPro"/>
</dbReference>
<dbReference type="SUPFAM" id="SSF52540">
    <property type="entry name" value="P-loop containing nucleoside triphosphate hydrolases"/>
    <property type="match status" value="1"/>
</dbReference>
<evidence type="ECO:0000256" key="9">
    <source>
        <dbReference type="ARBA" id="ARBA00023136"/>
    </source>
</evidence>
<feature type="transmembrane region" description="Helical" evidence="10">
    <location>
        <begin position="21"/>
        <end position="43"/>
    </location>
</feature>
<accession>U4KLZ5</accession>
<dbReference type="InterPro" id="IPR003593">
    <property type="entry name" value="AAA+_ATPase"/>
</dbReference>
<keyword evidence="5 10" id="KW-0812">Transmembrane</keyword>
<dbReference type="GO" id="GO:0015421">
    <property type="term" value="F:ABC-type oligopeptide transporter activity"/>
    <property type="evidence" value="ECO:0007669"/>
    <property type="project" value="TreeGrafter"/>
</dbReference>
<dbReference type="HOGENOM" id="CLU_000604_84_3_14"/>
<evidence type="ECO:0000313" key="13">
    <source>
        <dbReference type="EMBL" id="CCV65002.1"/>
    </source>
</evidence>
<dbReference type="InterPro" id="IPR036640">
    <property type="entry name" value="ABC1_TM_sf"/>
</dbReference>
<feature type="transmembrane region" description="Helical" evidence="10">
    <location>
        <begin position="63"/>
        <end position="87"/>
    </location>
</feature>
<evidence type="ECO:0000256" key="4">
    <source>
        <dbReference type="ARBA" id="ARBA00022475"/>
    </source>
</evidence>
<comment type="similarity">
    <text evidence="2">Belongs to the ABC transporter superfamily.</text>
</comment>
<organism evidence="13 14">
    <name type="scientific">Alteracholeplasma palmae (strain ATCC 49389 / J233)</name>
    <name type="common">Acholeplasma palmae</name>
    <dbReference type="NCBI Taxonomy" id="1318466"/>
    <lineage>
        <taxon>Bacteria</taxon>
        <taxon>Bacillati</taxon>
        <taxon>Mycoplasmatota</taxon>
        <taxon>Mollicutes</taxon>
        <taxon>Acholeplasmatales</taxon>
        <taxon>Acholeplasmataceae</taxon>
        <taxon>Acholeplasma</taxon>
    </lineage>
</organism>
<dbReference type="STRING" id="1318466.BN85414250"/>
<evidence type="ECO:0000256" key="1">
    <source>
        <dbReference type="ARBA" id="ARBA00004651"/>
    </source>
</evidence>
<dbReference type="InterPro" id="IPR011527">
    <property type="entry name" value="ABC1_TM_dom"/>
</dbReference>
<dbReference type="Gene3D" id="3.40.50.300">
    <property type="entry name" value="P-loop containing nucleotide triphosphate hydrolases"/>
    <property type="match status" value="1"/>
</dbReference>
<keyword evidence="14" id="KW-1185">Reference proteome</keyword>
<gene>
    <name evidence="13" type="ORF">BN85414250</name>
</gene>
<keyword evidence="4" id="KW-1003">Cell membrane</keyword>
<feature type="transmembrane region" description="Helical" evidence="10">
    <location>
        <begin position="164"/>
        <end position="188"/>
    </location>
</feature>
<dbReference type="InterPro" id="IPR039421">
    <property type="entry name" value="Type_1_exporter"/>
</dbReference>
<dbReference type="PANTHER" id="PTHR43394">
    <property type="entry name" value="ATP-DEPENDENT PERMEASE MDL1, MITOCHONDRIAL"/>
    <property type="match status" value="1"/>
</dbReference>
<keyword evidence="9 10" id="KW-0472">Membrane</keyword>
<keyword evidence="7 13" id="KW-0067">ATP-binding</keyword>
<keyword evidence="6" id="KW-0547">Nucleotide-binding</keyword>
<dbReference type="GO" id="GO:0005524">
    <property type="term" value="F:ATP binding"/>
    <property type="evidence" value="ECO:0007669"/>
    <property type="project" value="UniProtKB-KW"/>
</dbReference>
<keyword evidence="3" id="KW-0813">Transport</keyword>
<dbReference type="Pfam" id="PF00664">
    <property type="entry name" value="ABC_membrane"/>
    <property type="match status" value="1"/>
</dbReference>
<evidence type="ECO:0000256" key="3">
    <source>
        <dbReference type="ARBA" id="ARBA00022448"/>
    </source>
</evidence>
<protein>
    <submittedName>
        <fullName evidence="13">Multidrug resistance ABC transporter ATP-binding and permease</fullName>
    </submittedName>
</protein>
<evidence type="ECO:0000259" key="11">
    <source>
        <dbReference type="PROSITE" id="PS50893"/>
    </source>
</evidence>
<dbReference type="KEGG" id="apal:BN85414250"/>
<dbReference type="Proteomes" id="UP000032740">
    <property type="component" value="Chromosome"/>
</dbReference>
<dbReference type="GO" id="GO:0005886">
    <property type="term" value="C:plasma membrane"/>
    <property type="evidence" value="ECO:0007669"/>
    <property type="project" value="UniProtKB-SubCell"/>
</dbReference>
<name>U4KLZ5_ALTPJ</name>
<dbReference type="Pfam" id="PF00005">
    <property type="entry name" value="ABC_tran"/>
    <property type="match status" value="1"/>
</dbReference>
<evidence type="ECO:0000256" key="10">
    <source>
        <dbReference type="SAM" id="Phobius"/>
    </source>
</evidence>